<comment type="function">
    <text evidence="2">Antitoxin component of a type II toxin-antitoxin (TA) system.</text>
</comment>
<organism evidence="3 4">
    <name type="scientific">Pantoea latae</name>
    <dbReference type="NCBI Taxonomy" id="1964541"/>
    <lineage>
        <taxon>Bacteria</taxon>
        <taxon>Pseudomonadati</taxon>
        <taxon>Pseudomonadota</taxon>
        <taxon>Gammaproteobacteria</taxon>
        <taxon>Enterobacterales</taxon>
        <taxon>Erwiniaceae</taxon>
        <taxon>Pantoea</taxon>
    </lineage>
</organism>
<name>A0A1V9DH83_9GAMM</name>
<dbReference type="Gene3D" id="3.40.1620.10">
    <property type="entry name" value="YefM-like domain"/>
    <property type="match status" value="1"/>
</dbReference>
<dbReference type="Pfam" id="PF02604">
    <property type="entry name" value="PhdYeFM_antitox"/>
    <property type="match status" value="1"/>
</dbReference>
<dbReference type="OrthoDB" id="9802003at2"/>
<dbReference type="NCBIfam" id="TIGR01552">
    <property type="entry name" value="phd_fam"/>
    <property type="match status" value="1"/>
</dbReference>
<keyword evidence="4" id="KW-1185">Reference proteome</keyword>
<reference evidence="3 4" key="1">
    <citation type="submission" date="2017-02" db="EMBL/GenBank/DDBJ databases">
        <title>Whole genome shotgun sequence of Pantoea agglomerans strain AS1 isolated from a cycad, Zamia floridana in Central Florida, USA.</title>
        <authorList>
            <person name="Lata P."/>
            <person name="Govindarajan S."/>
            <person name="Qi F."/>
            <person name="Li J.-L."/>
            <person name="Maurya S.K."/>
            <person name="Sahoo M.K."/>
        </authorList>
    </citation>
    <scope>NUCLEOTIDE SEQUENCE [LARGE SCALE GENOMIC DNA]</scope>
    <source>
        <strain evidence="3 4">AS1</strain>
    </source>
</reference>
<gene>
    <name evidence="3" type="ORF">B2J69_11810</name>
</gene>
<dbReference type="Proteomes" id="UP000192769">
    <property type="component" value="Unassembled WGS sequence"/>
</dbReference>
<dbReference type="InterPro" id="IPR006442">
    <property type="entry name" value="Antitoxin_Phd/YefM"/>
</dbReference>
<sequence length="74" mass="8244">MITISMSEARQSLRTVLDQAQSQPVTITRRSAPDMVLLSAADYAVLQQARFELAMQKMRGNDTNQAVYKALADK</sequence>
<evidence type="ECO:0000313" key="4">
    <source>
        <dbReference type="Proteomes" id="UP000192769"/>
    </source>
</evidence>
<accession>A0A1V9DH83</accession>
<dbReference type="InterPro" id="IPR036165">
    <property type="entry name" value="YefM-like_sf"/>
</dbReference>
<comment type="similarity">
    <text evidence="1 2">Belongs to the phD/YefM antitoxin family.</text>
</comment>
<evidence type="ECO:0000313" key="3">
    <source>
        <dbReference type="EMBL" id="OQP33232.1"/>
    </source>
</evidence>
<evidence type="ECO:0000256" key="1">
    <source>
        <dbReference type="ARBA" id="ARBA00009981"/>
    </source>
</evidence>
<evidence type="ECO:0000256" key="2">
    <source>
        <dbReference type="RuleBase" id="RU362080"/>
    </source>
</evidence>
<protein>
    <recommendedName>
        <fullName evidence="2">Antitoxin</fullName>
    </recommendedName>
</protein>
<dbReference type="EMBL" id="MWUE01000017">
    <property type="protein sequence ID" value="OQP33232.1"/>
    <property type="molecule type" value="Genomic_DNA"/>
</dbReference>
<dbReference type="RefSeq" id="WP_081139485.1">
    <property type="nucleotide sequence ID" value="NZ_MWUE01000017.1"/>
</dbReference>
<proteinExistence type="inferred from homology"/>
<dbReference type="AlphaFoldDB" id="A0A1V9DH83"/>
<dbReference type="SUPFAM" id="SSF143120">
    <property type="entry name" value="YefM-like"/>
    <property type="match status" value="1"/>
</dbReference>
<comment type="caution">
    <text evidence="3">The sequence shown here is derived from an EMBL/GenBank/DDBJ whole genome shotgun (WGS) entry which is preliminary data.</text>
</comment>